<dbReference type="FunFam" id="3.100.10.10:FF:000001">
    <property type="entry name" value="60S ribosomal protein L18"/>
    <property type="match status" value="1"/>
</dbReference>
<evidence type="ECO:0000256" key="3">
    <source>
        <dbReference type="ARBA" id="ARBA00023274"/>
    </source>
</evidence>
<proteinExistence type="inferred from homology"/>
<dbReference type="FunCoup" id="A0CSP3">
    <property type="interactions" value="1290"/>
</dbReference>
<protein>
    <recommendedName>
        <fullName evidence="5">Large ribosomal subunit protein uL15/eL18 domain-containing protein</fullName>
    </recommendedName>
</protein>
<evidence type="ECO:0000313" key="6">
    <source>
        <dbReference type="EMBL" id="CAK73810.1"/>
    </source>
</evidence>
<dbReference type="InParanoid" id="A0CSP3"/>
<dbReference type="AlphaFoldDB" id="A0CSP3"/>
<comment type="similarity">
    <text evidence="1">Belongs to the eukaryotic ribosomal protein eL18 family.</text>
</comment>
<name>A0CSP3_PARTE</name>
<dbReference type="InterPro" id="IPR036227">
    <property type="entry name" value="Ribosomal_uL15/eL18_sf"/>
</dbReference>
<evidence type="ECO:0000256" key="4">
    <source>
        <dbReference type="SAM" id="MobiDB-lite"/>
    </source>
</evidence>
<feature type="domain" description="Large ribosomal subunit protein uL15/eL18" evidence="5">
    <location>
        <begin position="40"/>
        <end position="216"/>
    </location>
</feature>
<dbReference type="RefSeq" id="XP_001441207.1">
    <property type="nucleotide sequence ID" value="XM_001441170.2"/>
</dbReference>
<dbReference type="PANTHER" id="PTHR10934:SF2">
    <property type="entry name" value="LARGE RIBOSOMAL SUBUNIT PROTEIN EL18"/>
    <property type="match status" value="1"/>
</dbReference>
<dbReference type="InterPro" id="IPR000039">
    <property type="entry name" value="Ribosomal_eL18"/>
</dbReference>
<keyword evidence="3" id="KW-0687">Ribonucleoprotein</keyword>
<dbReference type="EMBL" id="CT868163">
    <property type="protein sequence ID" value="CAK73810.1"/>
    <property type="molecule type" value="Genomic_DNA"/>
</dbReference>
<dbReference type="HOGENOM" id="CLU_080024_0_1_1"/>
<feature type="region of interest" description="Disordered" evidence="4">
    <location>
        <begin position="193"/>
        <end position="216"/>
    </location>
</feature>
<keyword evidence="2" id="KW-0689">Ribosomal protein</keyword>
<dbReference type="Gene3D" id="3.100.10.10">
    <property type="match status" value="1"/>
</dbReference>
<dbReference type="KEGG" id="ptm:GSPATT00010082001"/>
<dbReference type="GO" id="GO:0022625">
    <property type="term" value="C:cytosolic large ribosomal subunit"/>
    <property type="evidence" value="ECO:0000318"/>
    <property type="project" value="GO_Central"/>
</dbReference>
<accession>A0CSP3</accession>
<dbReference type="GO" id="GO:0003735">
    <property type="term" value="F:structural constituent of ribosome"/>
    <property type="evidence" value="ECO:0000318"/>
    <property type="project" value="GO_Central"/>
</dbReference>
<evidence type="ECO:0000256" key="1">
    <source>
        <dbReference type="ARBA" id="ARBA00006815"/>
    </source>
</evidence>
<organism evidence="6 7">
    <name type="scientific">Paramecium tetraurelia</name>
    <dbReference type="NCBI Taxonomy" id="5888"/>
    <lineage>
        <taxon>Eukaryota</taxon>
        <taxon>Sar</taxon>
        <taxon>Alveolata</taxon>
        <taxon>Ciliophora</taxon>
        <taxon>Intramacronucleata</taxon>
        <taxon>Oligohymenophorea</taxon>
        <taxon>Peniculida</taxon>
        <taxon>Parameciidae</taxon>
        <taxon>Paramecium</taxon>
    </lineage>
</organism>
<dbReference type="SUPFAM" id="SSF52080">
    <property type="entry name" value="Ribosomal proteins L15p and L18e"/>
    <property type="match status" value="1"/>
</dbReference>
<dbReference type="PANTHER" id="PTHR10934">
    <property type="entry name" value="60S RIBOSOMAL PROTEIN L18"/>
    <property type="match status" value="1"/>
</dbReference>
<dbReference type="OrthoDB" id="297604at2759"/>
<gene>
    <name evidence="6" type="ORF">GSPATT00010082001</name>
</gene>
<dbReference type="Proteomes" id="UP000000600">
    <property type="component" value="Unassembled WGS sequence"/>
</dbReference>
<dbReference type="GeneID" id="5026992"/>
<dbReference type="InterPro" id="IPR021131">
    <property type="entry name" value="Ribosomal_uL15/eL18"/>
</dbReference>
<evidence type="ECO:0000256" key="2">
    <source>
        <dbReference type="ARBA" id="ARBA00022980"/>
    </source>
</evidence>
<dbReference type="STRING" id="5888.A0CSP3"/>
<sequence>MNKGKQKEERNQLYGSEIMKIIQYIYFQNGNEYHNQSWQGVDAYKKTRVQRNVGRKVTSTNLYLKLLIKLYKFLARRTDSNFNATVLRRLQQTRTARYPISVSRLVKQINTAKDKSRTLVVVGTVTDDVRLLTVPKLNICALRFTETARKRILAAGGKTLTFDQLAQQNPTGTGTILLRGPRVREELKHFGRAAGLPGSHAKPYVSHTARRGKGAR</sequence>
<reference evidence="6 7" key="1">
    <citation type="journal article" date="2006" name="Nature">
        <title>Global trends of whole-genome duplications revealed by the ciliate Paramecium tetraurelia.</title>
        <authorList>
            <consortium name="Genoscope"/>
            <person name="Aury J.-M."/>
            <person name="Jaillon O."/>
            <person name="Duret L."/>
            <person name="Noel B."/>
            <person name="Jubin C."/>
            <person name="Porcel B.M."/>
            <person name="Segurens B."/>
            <person name="Daubin V."/>
            <person name="Anthouard V."/>
            <person name="Aiach N."/>
            <person name="Arnaiz O."/>
            <person name="Billaut A."/>
            <person name="Beisson J."/>
            <person name="Blanc I."/>
            <person name="Bouhouche K."/>
            <person name="Camara F."/>
            <person name="Duharcourt S."/>
            <person name="Guigo R."/>
            <person name="Gogendeau D."/>
            <person name="Katinka M."/>
            <person name="Keller A.-M."/>
            <person name="Kissmehl R."/>
            <person name="Klotz C."/>
            <person name="Koll F."/>
            <person name="Le Moue A."/>
            <person name="Lepere C."/>
            <person name="Malinsky S."/>
            <person name="Nowacki M."/>
            <person name="Nowak J.K."/>
            <person name="Plattner H."/>
            <person name="Poulain J."/>
            <person name="Ruiz F."/>
            <person name="Serrano V."/>
            <person name="Zagulski M."/>
            <person name="Dessen P."/>
            <person name="Betermier M."/>
            <person name="Weissenbach J."/>
            <person name="Scarpelli C."/>
            <person name="Schachter V."/>
            <person name="Sperling L."/>
            <person name="Meyer E."/>
            <person name="Cohen J."/>
            <person name="Wincker P."/>
        </authorList>
    </citation>
    <scope>NUCLEOTIDE SEQUENCE [LARGE SCALE GENOMIC DNA]</scope>
    <source>
        <strain evidence="6 7">Stock d4-2</strain>
    </source>
</reference>
<dbReference type="eggNOG" id="KOG1714">
    <property type="taxonomic scope" value="Eukaryota"/>
</dbReference>
<evidence type="ECO:0000313" key="7">
    <source>
        <dbReference type="Proteomes" id="UP000000600"/>
    </source>
</evidence>
<dbReference type="GO" id="GO:0003723">
    <property type="term" value="F:RNA binding"/>
    <property type="evidence" value="ECO:0000318"/>
    <property type="project" value="GO_Central"/>
</dbReference>
<dbReference type="OMA" id="KIVALKW"/>
<evidence type="ECO:0000259" key="5">
    <source>
        <dbReference type="Pfam" id="PF17135"/>
    </source>
</evidence>
<keyword evidence="7" id="KW-1185">Reference proteome</keyword>
<dbReference type="GO" id="GO:0006412">
    <property type="term" value="P:translation"/>
    <property type="evidence" value="ECO:0007669"/>
    <property type="project" value="InterPro"/>
</dbReference>
<dbReference type="Pfam" id="PF17135">
    <property type="entry name" value="Ribosomal_L18"/>
    <property type="match status" value="1"/>
</dbReference>